<reference evidence="1 2" key="1">
    <citation type="journal article" date="2015" name="Biotechnol. Biofuels">
        <title>Enhanced degradation of softwood versus hardwood by the white-rot fungus Pycnoporus coccineus.</title>
        <authorList>
            <person name="Couturier M."/>
            <person name="Navarro D."/>
            <person name="Chevret D."/>
            <person name="Henrissat B."/>
            <person name="Piumi F."/>
            <person name="Ruiz-Duenas F.J."/>
            <person name="Martinez A.T."/>
            <person name="Grigoriev I.V."/>
            <person name="Riley R."/>
            <person name="Lipzen A."/>
            <person name="Berrin J.G."/>
            <person name="Master E.R."/>
            <person name="Rosso M.N."/>
        </authorList>
    </citation>
    <scope>NUCLEOTIDE SEQUENCE [LARGE SCALE GENOMIC DNA]</scope>
    <source>
        <strain evidence="1 2">BRFM310</strain>
    </source>
</reference>
<evidence type="ECO:0000313" key="1">
    <source>
        <dbReference type="EMBL" id="OSD03696.1"/>
    </source>
</evidence>
<name>A0A1Y2IRE3_TRAC3</name>
<dbReference type="Proteomes" id="UP000193067">
    <property type="component" value="Unassembled WGS sequence"/>
</dbReference>
<dbReference type="AlphaFoldDB" id="A0A1Y2IRE3"/>
<accession>A0A1Y2IRE3</accession>
<gene>
    <name evidence="1" type="ORF">PYCCODRAFT_188464</name>
</gene>
<protein>
    <submittedName>
        <fullName evidence="1">Uncharacterized protein</fullName>
    </submittedName>
</protein>
<organism evidence="1 2">
    <name type="scientific">Trametes coccinea (strain BRFM310)</name>
    <name type="common">Pycnoporus coccineus</name>
    <dbReference type="NCBI Taxonomy" id="1353009"/>
    <lineage>
        <taxon>Eukaryota</taxon>
        <taxon>Fungi</taxon>
        <taxon>Dikarya</taxon>
        <taxon>Basidiomycota</taxon>
        <taxon>Agaricomycotina</taxon>
        <taxon>Agaricomycetes</taxon>
        <taxon>Polyporales</taxon>
        <taxon>Polyporaceae</taxon>
        <taxon>Trametes</taxon>
    </lineage>
</organism>
<keyword evidence="2" id="KW-1185">Reference proteome</keyword>
<dbReference type="EMBL" id="KZ084099">
    <property type="protein sequence ID" value="OSD03696.1"/>
    <property type="molecule type" value="Genomic_DNA"/>
</dbReference>
<sequence length="75" mass="8443">MATRSVLALGTCHSSQTHAFHDAQSSGTTRPGVCYEMLPGELHILYCDLYPYTIVRKSAQMKVHRRRSTDHRGLP</sequence>
<proteinExistence type="predicted"/>
<evidence type="ECO:0000313" key="2">
    <source>
        <dbReference type="Proteomes" id="UP000193067"/>
    </source>
</evidence>